<dbReference type="InParanoid" id="I7ML23"/>
<dbReference type="AlphaFoldDB" id="I7ML23"/>
<evidence type="ECO:0000259" key="1">
    <source>
        <dbReference type="SMART" id="SM00471"/>
    </source>
</evidence>
<keyword evidence="3" id="KW-1185">Reference proteome</keyword>
<evidence type="ECO:0000313" key="3">
    <source>
        <dbReference type="Proteomes" id="UP000009168"/>
    </source>
</evidence>
<dbReference type="SUPFAM" id="SSF109604">
    <property type="entry name" value="HD-domain/PDEase-like"/>
    <property type="match status" value="1"/>
</dbReference>
<dbReference type="PANTHER" id="PTHR33594">
    <property type="entry name" value="SUPERFAMILY HYDROLASE, PUTATIVE (AFU_ORTHOLOGUE AFUA_1G03035)-RELATED"/>
    <property type="match status" value="1"/>
</dbReference>
<dbReference type="KEGG" id="tet:TTHERM_00310900"/>
<dbReference type="eggNOG" id="ENOG502QSR7">
    <property type="taxonomic scope" value="Eukaryota"/>
</dbReference>
<dbReference type="Proteomes" id="UP000009168">
    <property type="component" value="Unassembled WGS sequence"/>
</dbReference>
<accession>I7ML23</accession>
<organism evidence="2 3">
    <name type="scientific">Tetrahymena thermophila (strain SB210)</name>
    <dbReference type="NCBI Taxonomy" id="312017"/>
    <lineage>
        <taxon>Eukaryota</taxon>
        <taxon>Sar</taxon>
        <taxon>Alveolata</taxon>
        <taxon>Ciliophora</taxon>
        <taxon>Intramacronucleata</taxon>
        <taxon>Oligohymenophorea</taxon>
        <taxon>Hymenostomatida</taxon>
        <taxon>Tetrahymenina</taxon>
        <taxon>Tetrahymenidae</taxon>
        <taxon>Tetrahymena</taxon>
    </lineage>
</organism>
<dbReference type="SMART" id="SM00471">
    <property type="entry name" value="HDc"/>
    <property type="match status" value="1"/>
</dbReference>
<dbReference type="STRING" id="312017.I7ML23"/>
<protein>
    <submittedName>
        <fullName evidence="2">Metal-dependent phosphohydrolase</fullName>
    </submittedName>
</protein>
<evidence type="ECO:0000313" key="2">
    <source>
        <dbReference type="EMBL" id="EAS00912.1"/>
    </source>
</evidence>
<feature type="domain" description="HD/PDEase" evidence="1">
    <location>
        <begin position="24"/>
        <end position="142"/>
    </location>
</feature>
<dbReference type="RefSeq" id="XP_001021158.1">
    <property type="nucleotide sequence ID" value="XM_001021158.1"/>
</dbReference>
<sequence>MNQREINIIEECKKFVAEKLKDAEKGHGYDHIQRVHNLAIEISKAEKTPNNQFIVELGALLHDIADWKFTGGDEEVAPRLASEWLKQQGATDEEIDAVVHIIRNISYKGAKVENKLKTIEGFIVQDADRLDALGAIGIARCFAYGGYKNRALYDPEIPPVLHETAEQYKNNNSPSLNHFYEKLFLLKDKMNTEAGKNFAQKRHDFMQQFVDTFLSEWSGKP</sequence>
<dbReference type="GeneID" id="7840996"/>
<dbReference type="Gene3D" id="1.10.472.50">
    <property type="entry name" value="HD-domain/PDEase-like"/>
    <property type="match status" value="1"/>
</dbReference>
<dbReference type="Pfam" id="PF01966">
    <property type="entry name" value="HD"/>
    <property type="match status" value="1"/>
</dbReference>
<proteinExistence type="predicted"/>
<dbReference type="InterPro" id="IPR003607">
    <property type="entry name" value="HD/PDEase_dom"/>
</dbReference>
<dbReference type="OMA" id="GHDWFHI"/>
<gene>
    <name evidence="2" type="ORF">TTHERM_00310900</name>
</gene>
<reference evidence="3" key="1">
    <citation type="journal article" date="2006" name="PLoS Biol.">
        <title>Macronuclear genome sequence of the ciliate Tetrahymena thermophila, a model eukaryote.</title>
        <authorList>
            <person name="Eisen J.A."/>
            <person name="Coyne R.S."/>
            <person name="Wu M."/>
            <person name="Wu D."/>
            <person name="Thiagarajan M."/>
            <person name="Wortman J.R."/>
            <person name="Badger J.H."/>
            <person name="Ren Q."/>
            <person name="Amedeo P."/>
            <person name="Jones K.M."/>
            <person name="Tallon L.J."/>
            <person name="Delcher A.L."/>
            <person name="Salzberg S.L."/>
            <person name="Silva J.C."/>
            <person name="Haas B.J."/>
            <person name="Majoros W.H."/>
            <person name="Farzad M."/>
            <person name="Carlton J.M."/>
            <person name="Smith R.K. Jr."/>
            <person name="Garg J."/>
            <person name="Pearlman R.E."/>
            <person name="Karrer K.M."/>
            <person name="Sun L."/>
            <person name="Manning G."/>
            <person name="Elde N.C."/>
            <person name="Turkewitz A.P."/>
            <person name="Asai D.J."/>
            <person name="Wilkes D.E."/>
            <person name="Wang Y."/>
            <person name="Cai H."/>
            <person name="Collins K."/>
            <person name="Stewart B.A."/>
            <person name="Lee S.R."/>
            <person name="Wilamowska K."/>
            <person name="Weinberg Z."/>
            <person name="Ruzzo W.L."/>
            <person name="Wloga D."/>
            <person name="Gaertig J."/>
            <person name="Frankel J."/>
            <person name="Tsao C.-C."/>
            <person name="Gorovsky M.A."/>
            <person name="Keeling P.J."/>
            <person name="Waller R.F."/>
            <person name="Patron N.J."/>
            <person name="Cherry J.M."/>
            <person name="Stover N.A."/>
            <person name="Krieger C.J."/>
            <person name="del Toro C."/>
            <person name="Ryder H.F."/>
            <person name="Williamson S.C."/>
            <person name="Barbeau R.A."/>
            <person name="Hamilton E.P."/>
            <person name="Orias E."/>
        </authorList>
    </citation>
    <scope>NUCLEOTIDE SEQUENCE [LARGE SCALE GENOMIC DNA]</scope>
    <source>
        <strain evidence="3">SB210</strain>
    </source>
</reference>
<dbReference type="InterPro" id="IPR006674">
    <property type="entry name" value="HD_domain"/>
</dbReference>
<dbReference type="PANTHER" id="PTHR33594:SF1">
    <property type="entry name" value="HD_PDEASE DOMAIN-CONTAINING PROTEIN"/>
    <property type="match status" value="1"/>
</dbReference>
<dbReference type="CDD" id="cd00077">
    <property type="entry name" value="HDc"/>
    <property type="match status" value="1"/>
</dbReference>
<dbReference type="EMBL" id="GG662608">
    <property type="protein sequence ID" value="EAS00912.1"/>
    <property type="molecule type" value="Genomic_DNA"/>
</dbReference>
<dbReference type="Gene3D" id="1.20.58.1910">
    <property type="match status" value="1"/>
</dbReference>
<dbReference type="HOGENOM" id="CLU_036524_2_2_1"/>
<name>I7ML23_TETTS</name>
<dbReference type="OrthoDB" id="16547at2759"/>